<evidence type="ECO:0000256" key="6">
    <source>
        <dbReference type="ARBA" id="ARBA00039017"/>
    </source>
</evidence>
<evidence type="ECO:0000256" key="7">
    <source>
        <dbReference type="ARBA" id="ARBA00043224"/>
    </source>
</evidence>
<proteinExistence type="inferred from homology"/>
<dbReference type="GO" id="GO:0005509">
    <property type="term" value="F:calcium ion binding"/>
    <property type="evidence" value="ECO:0007669"/>
    <property type="project" value="InterPro"/>
</dbReference>
<dbReference type="EC" id="3.5.1.19" evidence="6"/>
<dbReference type="InterPro" id="IPR052347">
    <property type="entry name" value="Isochorismatase_Nicotinamidase"/>
</dbReference>
<dbReference type="Pfam" id="PF00857">
    <property type="entry name" value="Isochorismatase"/>
    <property type="match status" value="1"/>
</dbReference>
<reference evidence="10" key="1">
    <citation type="submission" date="2022-11" db="UniProtKB">
        <authorList>
            <consortium name="WormBaseParasite"/>
        </authorList>
    </citation>
    <scope>IDENTIFICATION</scope>
</reference>
<accession>A0A915EBS8</accession>
<evidence type="ECO:0000313" key="10">
    <source>
        <dbReference type="WBParaSite" id="jg4670"/>
    </source>
</evidence>
<dbReference type="PROSITE" id="PS50222">
    <property type="entry name" value="EF_HAND_2"/>
    <property type="match status" value="1"/>
</dbReference>
<comment type="similarity">
    <text evidence="1">Belongs to the isochorismatase family.</text>
</comment>
<dbReference type="PANTHER" id="PTHR11080:SF2">
    <property type="entry name" value="LD05707P"/>
    <property type="match status" value="1"/>
</dbReference>
<keyword evidence="9" id="KW-1185">Reference proteome</keyword>
<feature type="domain" description="EF-hand" evidence="8">
    <location>
        <begin position="35"/>
        <end position="70"/>
    </location>
</feature>
<dbReference type="AlphaFoldDB" id="A0A915EBS8"/>
<organism evidence="9 10">
    <name type="scientific">Ditylenchus dipsaci</name>
    <dbReference type="NCBI Taxonomy" id="166011"/>
    <lineage>
        <taxon>Eukaryota</taxon>
        <taxon>Metazoa</taxon>
        <taxon>Ecdysozoa</taxon>
        <taxon>Nematoda</taxon>
        <taxon>Chromadorea</taxon>
        <taxon>Rhabditida</taxon>
        <taxon>Tylenchina</taxon>
        <taxon>Tylenchomorpha</taxon>
        <taxon>Sphaerularioidea</taxon>
        <taxon>Anguinidae</taxon>
        <taxon>Anguininae</taxon>
        <taxon>Ditylenchus</taxon>
    </lineage>
</organism>
<evidence type="ECO:0000256" key="1">
    <source>
        <dbReference type="ARBA" id="ARBA00006336"/>
    </source>
</evidence>
<evidence type="ECO:0000256" key="5">
    <source>
        <dbReference type="ARBA" id="ARBA00037900"/>
    </source>
</evidence>
<evidence type="ECO:0000313" key="9">
    <source>
        <dbReference type="Proteomes" id="UP000887574"/>
    </source>
</evidence>
<dbReference type="Proteomes" id="UP000887574">
    <property type="component" value="Unplaced"/>
</dbReference>
<keyword evidence="2" id="KW-0662">Pyridine nucleotide biosynthesis</keyword>
<dbReference type="GO" id="GO:0008936">
    <property type="term" value="F:nicotinamidase activity"/>
    <property type="evidence" value="ECO:0007669"/>
    <property type="project" value="UniProtKB-EC"/>
</dbReference>
<keyword evidence="4" id="KW-0378">Hydrolase</keyword>
<dbReference type="SUPFAM" id="SSF47473">
    <property type="entry name" value="EF-hand"/>
    <property type="match status" value="1"/>
</dbReference>
<evidence type="ECO:0000256" key="2">
    <source>
        <dbReference type="ARBA" id="ARBA00022642"/>
    </source>
</evidence>
<dbReference type="InterPro" id="IPR036380">
    <property type="entry name" value="Isochorismatase-like_sf"/>
</dbReference>
<name>A0A915EBS8_9BILA</name>
<dbReference type="Gene3D" id="3.40.50.850">
    <property type="entry name" value="Isochorismatase-like"/>
    <property type="match status" value="1"/>
</dbReference>
<dbReference type="WBParaSite" id="jg4670">
    <property type="protein sequence ID" value="jg4670"/>
    <property type="gene ID" value="jg4670"/>
</dbReference>
<keyword evidence="3" id="KW-0479">Metal-binding</keyword>
<dbReference type="InterPro" id="IPR011992">
    <property type="entry name" value="EF-hand-dom_pair"/>
</dbReference>
<dbReference type="PANTHER" id="PTHR11080">
    <property type="entry name" value="PYRAZINAMIDASE/NICOTINAMIDASE"/>
    <property type="match status" value="1"/>
</dbReference>
<evidence type="ECO:0000256" key="3">
    <source>
        <dbReference type="ARBA" id="ARBA00022723"/>
    </source>
</evidence>
<protein>
    <recommendedName>
        <fullName evidence="6">nicotinamidase</fullName>
        <ecNumber evidence="6">3.5.1.19</ecNumber>
    </recommendedName>
    <alternativeName>
        <fullName evidence="7">Nicotinamide deamidase</fullName>
    </alternativeName>
</protein>
<comment type="pathway">
    <text evidence="5">Cofactor biosynthesis; nicotinate biosynthesis; nicotinate from nicotinamide: step 1/1.</text>
</comment>
<dbReference type="InterPro" id="IPR000868">
    <property type="entry name" value="Isochorismatase-like_dom"/>
</dbReference>
<evidence type="ECO:0000256" key="4">
    <source>
        <dbReference type="ARBA" id="ARBA00022801"/>
    </source>
</evidence>
<evidence type="ECO:0000259" key="8">
    <source>
        <dbReference type="PROSITE" id="PS50222"/>
    </source>
</evidence>
<dbReference type="InterPro" id="IPR002048">
    <property type="entry name" value="EF_hand_dom"/>
</dbReference>
<sequence>MALNLEDTPVGQTFDQFCDYVLQNVISDDLSTGSPTEKELKRLFNLYDLDRDGVLSSTESQLLNVNLIHPINALRSALIVVDFQNDFVAGSLAIKNGAARQDPIEALEPLNHLLERSDQFKRIIYTLDWHPSNHISFFEHCRNSDRTLSKEDKLRKLRPFDTVVDLLGVIPNTLCAEVMGAELCPDLIRAEGAKYVQKGSQVFVDAYSGFVDNQGQYRSELEPILREEKIEVLFICGLALDICVAATAKDAAKLKFLTAVITDCSKGLTHEHMDEKNEELRSLNVAMVDSVGVQAFIDSRKMPWRWICQLVGLPMLDARSPSDKLHKRESLICNGKSAFNDHHAKTHLEASKVELVKQSNTLNGDKQTKLSSNQQFKDSVIAV</sequence>
<dbReference type="SUPFAM" id="SSF52499">
    <property type="entry name" value="Isochorismatase-like hydrolases"/>
    <property type="match status" value="1"/>
</dbReference>
<dbReference type="GO" id="GO:0019363">
    <property type="term" value="P:pyridine nucleotide biosynthetic process"/>
    <property type="evidence" value="ECO:0007669"/>
    <property type="project" value="UniProtKB-KW"/>
</dbReference>